<dbReference type="InterPro" id="IPR020476">
    <property type="entry name" value="Nudix_hydrolase"/>
</dbReference>
<evidence type="ECO:0000256" key="1">
    <source>
        <dbReference type="ARBA" id="ARBA00005582"/>
    </source>
</evidence>
<dbReference type="PROSITE" id="PS00893">
    <property type="entry name" value="NUDIX_BOX"/>
    <property type="match status" value="1"/>
</dbReference>
<protein>
    <submittedName>
        <fullName evidence="5">NUDIX hydrolase</fullName>
    </submittedName>
</protein>
<dbReference type="CDD" id="cd18873">
    <property type="entry name" value="NUDIX_NadM_like"/>
    <property type="match status" value="1"/>
</dbReference>
<sequence>MNTNNASITTDVLLFAPDDTGAWRVLLIERGHEPFAGRWALPGGYVDPHETFVAAAVRELAEETGVAFEEWNLDQVGVYDTPDRDPRGRVVSVAFAAVLDHMPAAVGGDDARQARWWPVAEVMSLVFGPLAFDHDQVLSDAMDLFLVQGITLAH</sequence>
<dbReference type="PANTHER" id="PTHR43736:SF4">
    <property type="entry name" value="SLR1690 PROTEIN"/>
    <property type="match status" value="1"/>
</dbReference>
<dbReference type="Proteomes" id="UP001595833">
    <property type="component" value="Unassembled WGS sequence"/>
</dbReference>
<dbReference type="SUPFAM" id="SSF55811">
    <property type="entry name" value="Nudix"/>
    <property type="match status" value="1"/>
</dbReference>
<accession>A0ABV9XUT2</accession>
<dbReference type="GO" id="GO:0016787">
    <property type="term" value="F:hydrolase activity"/>
    <property type="evidence" value="ECO:0007669"/>
    <property type="project" value="UniProtKB-KW"/>
</dbReference>
<gene>
    <name evidence="5" type="ORF">ACFPFM_05575</name>
</gene>
<dbReference type="InterPro" id="IPR000086">
    <property type="entry name" value="NUDIX_hydrolase_dom"/>
</dbReference>
<keyword evidence="6" id="KW-1185">Reference proteome</keyword>
<comment type="caution">
    <text evidence="5">The sequence shown here is derived from an EMBL/GenBank/DDBJ whole genome shotgun (WGS) entry which is preliminary data.</text>
</comment>
<evidence type="ECO:0000313" key="5">
    <source>
        <dbReference type="EMBL" id="MFC5053227.1"/>
    </source>
</evidence>
<dbReference type="EMBL" id="JBHSJB010000005">
    <property type="protein sequence ID" value="MFC5053227.1"/>
    <property type="molecule type" value="Genomic_DNA"/>
</dbReference>
<evidence type="ECO:0000259" key="4">
    <source>
        <dbReference type="PROSITE" id="PS51462"/>
    </source>
</evidence>
<evidence type="ECO:0000256" key="2">
    <source>
        <dbReference type="ARBA" id="ARBA00022801"/>
    </source>
</evidence>
<dbReference type="PROSITE" id="PS51462">
    <property type="entry name" value="NUDIX"/>
    <property type="match status" value="1"/>
</dbReference>
<dbReference type="PANTHER" id="PTHR43736">
    <property type="entry name" value="ADP-RIBOSE PYROPHOSPHATASE"/>
    <property type="match status" value="1"/>
</dbReference>
<dbReference type="PRINTS" id="PR00502">
    <property type="entry name" value="NUDIXFAMILY"/>
</dbReference>
<organism evidence="5 6">
    <name type="scientific">Saccharothrix xinjiangensis</name>
    <dbReference type="NCBI Taxonomy" id="204798"/>
    <lineage>
        <taxon>Bacteria</taxon>
        <taxon>Bacillati</taxon>
        <taxon>Actinomycetota</taxon>
        <taxon>Actinomycetes</taxon>
        <taxon>Pseudonocardiales</taxon>
        <taxon>Pseudonocardiaceae</taxon>
        <taxon>Saccharothrix</taxon>
    </lineage>
</organism>
<feature type="domain" description="Nudix hydrolase" evidence="4">
    <location>
        <begin position="5"/>
        <end position="138"/>
    </location>
</feature>
<comment type="similarity">
    <text evidence="1 3">Belongs to the Nudix hydrolase family.</text>
</comment>
<evidence type="ECO:0000313" key="6">
    <source>
        <dbReference type="Proteomes" id="UP001595833"/>
    </source>
</evidence>
<dbReference type="InterPro" id="IPR020084">
    <property type="entry name" value="NUDIX_hydrolase_CS"/>
</dbReference>
<name>A0ABV9XUT2_9PSEU</name>
<keyword evidence="2 3" id="KW-0378">Hydrolase</keyword>
<dbReference type="InterPro" id="IPR015797">
    <property type="entry name" value="NUDIX_hydrolase-like_dom_sf"/>
</dbReference>
<reference evidence="6" key="1">
    <citation type="journal article" date="2019" name="Int. J. Syst. Evol. Microbiol.">
        <title>The Global Catalogue of Microorganisms (GCM) 10K type strain sequencing project: providing services to taxonomists for standard genome sequencing and annotation.</title>
        <authorList>
            <consortium name="The Broad Institute Genomics Platform"/>
            <consortium name="The Broad Institute Genome Sequencing Center for Infectious Disease"/>
            <person name="Wu L."/>
            <person name="Ma J."/>
        </authorList>
    </citation>
    <scope>NUCLEOTIDE SEQUENCE [LARGE SCALE GENOMIC DNA]</scope>
    <source>
        <strain evidence="6">KCTC 12848</strain>
    </source>
</reference>
<evidence type="ECO:0000256" key="3">
    <source>
        <dbReference type="RuleBase" id="RU003476"/>
    </source>
</evidence>
<dbReference type="Gene3D" id="3.90.79.10">
    <property type="entry name" value="Nucleoside Triphosphate Pyrophosphohydrolase"/>
    <property type="match status" value="1"/>
</dbReference>
<dbReference type="RefSeq" id="WP_344041246.1">
    <property type="nucleotide sequence ID" value="NZ_BAAAKE010000028.1"/>
</dbReference>
<proteinExistence type="inferred from homology"/>
<dbReference type="Pfam" id="PF00293">
    <property type="entry name" value="NUDIX"/>
    <property type="match status" value="1"/>
</dbReference>